<dbReference type="AlphaFoldDB" id="K1SYU0"/>
<proteinExistence type="predicted"/>
<gene>
    <name evidence="1" type="ORF">OBE_09734</name>
</gene>
<dbReference type="EMBL" id="AJWZ01006728">
    <property type="protein sequence ID" value="EKC58960.1"/>
    <property type="molecule type" value="Genomic_DNA"/>
</dbReference>
<organism evidence="1">
    <name type="scientific">human gut metagenome</name>
    <dbReference type="NCBI Taxonomy" id="408170"/>
    <lineage>
        <taxon>unclassified sequences</taxon>
        <taxon>metagenomes</taxon>
        <taxon>organismal metagenomes</taxon>
    </lineage>
</organism>
<comment type="caution">
    <text evidence="1">The sequence shown here is derived from an EMBL/GenBank/DDBJ whole genome shotgun (WGS) entry which is preliminary data.</text>
</comment>
<name>K1SYU0_9ZZZZ</name>
<protein>
    <submittedName>
        <fullName evidence="1">Uncharacterized protein</fullName>
    </submittedName>
</protein>
<accession>K1SYU0</accession>
<sequence>MIYKYGIGEHVYIIENGMHIKEVIIVNIANGFYQVCFTDRKGSIKLRESRLYKTIGEAATKNSAAKNEF</sequence>
<reference evidence="1" key="1">
    <citation type="journal article" date="2013" name="Environ. Microbiol.">
        <title>Microbiota from the distal guts of lean and obese adolescents exhibit partial functional redundancy besides clear differences in community structure.</title>
        <authorList>
            <person name="Ferrer M."/>
            <person name="Ruiz A."/>
            <person name="Lanza F."/>
            <person name="Haange S.B."/>
            <person name="Oberbach A."/>
            <person name="Till H."/>
            <person name="Bargiela R."/>
            <person name="Campoy C."/>
            <person name="Segura M.T."/>
            <person name="Richter M."/>
            <person name="von Bergen M."/>
            <person name="Seifert J."/>
            <person name="Suarez A."/>
        </authorList>
    </citation>
    <scope>NUCLEOTIDE SEQUENCE</scope>
</reference>
<evidence type="ECO:0000313" key="1">
    <source>
        <dbReference type="EMBL" id="EKC58960.1"/>
    </source>
</evidence>